<keyword evidence="1 5" id="KW-0853">WD repeat</keyword>
<evidence type="ECO:0000256" key="4">
    <source>
        <dbReference type="PROSITE-ProRule" id="PRU00035"/>
    </source>
</evidence>
<evidence type="ECO:0000313" key="9">
    <source>
        <dbReference type="EMBL" id="PWA03097.1"/>
    </source>
</evidence>
<dbReference type="PANTHER" id="PTHR16266:SF17">
    <property type="entry name" value="BRWD3"/>
    <property type="match status" value="1"/>
</dbReference>
<feature type="compositionally biased region" description="Polar residues" evidence="6">
    <location>
        <begin position="937"/>
        <end position="951"/>
    </location>
</feature>
<feature type="repeat" description="WD" evidence="5">
    <location>
        <begin position="146"/>
        <end position="187"/>
    </location>
</feature>
<dbReference type="EMBL" id="MBFU01000030">
    <property type="protein sequence ID" value="PWA03097.1"/>
    <property type="molecule type" value="Genomic_DNA"/>
</dbReference>
<feature type="domain" description="Bromo" evidence="7">
    <location>
        <begin position="1669"/>
        <end position="1731"/>
    </location>
</feature>
<dbReference type="SUPFAM" id="SSF47370">
    <property type="entry name" value="Bromodomain"/>
    <property type="match status" value="1"/>
</dbReference>
<feature type="compositionally biased region" description="Low complexity" evidence="6">
    <location>
        <begin position="972"/>
        <end position="985"/>
    </location>
</feature>
<dbReference type="PROSITE" id="PS50082">
    <property type="entry name" value="WD_REPEATS_2"/>
    <property type="match status" value="4"/>
</dbReference>
<comment type="caution">
    <text evidence="9">The sequence shown here is derived from an EMBL/GenBank/DDBJ whole genome shotgun (WGS) entry which is preliminary data.</text>
</comment>
<feature type="repeat" description="WD" evidence="5">
    <location>
        <begin position="356"/>
        <end position="397"/>
    </location>
</feature>
<feature type="compositionally biased region" description="Low complexity" evidence="6">
    <location>
        <begin position="1794"/>
        <end position="1807"/>
    </location>
</feature>
<keyword evidence="3 4" id="KW-0103">Bromodomain</keyword>
<accession>A0A2U1JDB8</accession>
<feature type="compositionally biased region" description="Polar residues" evidence="6">
    <location>
        <begin position="1006"/>
        <end position="1026"/>
    </location>
</feature>
<feature type="region of interest" description="Disordered" evidence="6">
    <location>
        <begin position="1771"/>
        <end position="2084"/>
    </location>
</feature>
<feature type="compositionally biased region" description="Low complexity" evidence="6">
    <location>
        <begin position="1113"/>
        <end position="1122"/>
    </location>
</feature>
<evidence type="ECO:0000256" key="2">
    <source>
        <dbReference type="ARBA" id="ARBA00022737"/>
    </source>
</evidence>
<dbReference type="InterPro" id="IPR001487">
    <property type="entry name" value="Bromodomain"/>
</dbReference>
<feature type="compositionally biased region" description="Basic and acidic residues" evidence="6">
    <location>
        <begin position="1871"/>
        <end position="1883"/>
    </location>
</feature>
<feature type="compositionally biased region" description="Polar residues" evidence="6">
    <location>
        <begin position="1196"/>
        <end position="1209"/>
    </location>
</feature>
<dbReference type="InterPro" id="IPR015943">
    <property type="entry name" value="WD40/YVTN_repeat-like_dom_sf"/>
</dbReference>
<feature type="compositionally biased region" description="Basic residues" evidence="6">
    <location>
        <begin position="2033"/>
        <end position="2042"/>
    </location>
</feature>
<evidence type="ECO:0000256" key="1">
    <source>
        <dbReference type="ARBA" id="ARBA00022574"/>
    </source>
</evidence>
<dbReference type="SUPFAM" id="SSF50978">
    <property type="entry name" value="WD40 repeat-like"/>
    <property type="match status" value="2"/>
</dbReference>
<feature type="repeat" description="WD" evidence="5">
    <location>
        <begin position="518"/>
        <end position="539"/>
    </location>
</feature>
<dbReference type="GO" id="GO:0008360">
    <property type="term" value="P:regulation of cell shape"/>
    <property type="evidence" value="ECO:0007669"/>
    <property type="project" value="TreeGrafter"/>
</dbReference>
<dbReference type="PANTHER" id="PTHR16266">
    <property type="entry name" value="WD REPEAT DOMAIN 9"/>
    <property type="match status" value="1"/>
</dbReference>
<feature type="region of interest" description="Disordered" evidence="6">
    <location>
        <begin position="861"/>
        <end position="1386"/>
    </location>
</feature>
<protein>
    <recommendedName>
        <fullName evidence="7">Bromo domain-containing protein</fullName>
    </recommendedName>
</protein>
<dbReference type="Proteomes" id="UP000245591">
    <property type="component" value="Unassembled WGS sequence"/>
</dbReference>
<dbReference type="SMART" id="SM00320">
    <property type="entry name" value="WD40"/>
    <property type="match status" value="7"/>
</dbReference>
<feature type="compositionally biased region" description="Polar residues" evidence="6">
    <location>
        <begin position="1236"/>
        <end position="1251"/>
    </location>
</feature>
<feature type="compositionally biased region" description="Polar residues" evidence="6">
    <location>
        <begin position="1147"/>
        <end position="1160"/>
    </location>
</feature>
<dbReference type="InterPro" id="IPR036322">
    <property type="entry name" value="WD40_repeat_dom_sf"/>
</dbReference>
<feature type="compositionally biased region" description="Basic and acidic residues" evidence="6">
    <location>
        <begin position="1996"/>
        <end position="2015"/>
    </location>
</feature>
<dbReference type="PROSITE" id="PS00678">
    <property type="entry name" value="WD_REPEATS_1"/>
    <property type="match status" value="2"/>
</dbReference>
<feature type="compositionally biased region" description="Basic and acidic residues" evidence="6">
    <location>
        <begin position="1771"/>
        <end position="1785"/>
    </location>
</feature>
<dbReference type="InterPro" id="IPR019775">
    <property type="entry name" value="WD40_repeat_CS"/>
</dbReference>
<dbReference type="EMBL" id="MBFU01000133">
    <property type="protein sequence ID" value="PWA01778.1"/>
    <property type="molecule type" value="Genomic_DNA"/>
</dbReference>
<feature type="compositionally biased region" description="Basic and acidic residues" evidence="6">
    <location>
        <begin position="1808"/>
        <end position="1820"/>
    </location>
</feature>
<sequence length="2084" mass="235197">MLPPRISWSGKELPRSYNEMESEYSNISSSHILDMLKSFNPKYLKPNPHESRSLLTNIKNRNLRSFTPLHKKLYYRKADLSSNFKSVDKLPVSLISEYRELVRCHGHKFPTFCIIFDRNDKRMITGSDDYLIKSWCTRTGYLIHTFRGHKDVITDMSLNHENTLLASGSSDGTVRVWNLQSGKPETVLFGNTQPNKKGISSIQFSPSPVPEMRYLAAIGDDGNCLLYKWERETLKFNTKPVIIDGKHSRGDSILSLTFNKSGSRLAFSTKNGYIQIVSFMSEANPQNTSHYISNCSNLDSDDTIDNQQDITQSKNSENVLTVNPSSDPNNIYSPSKKNTNHLETVEWGGPKTLSVFLAHTKSITTLVYSNDGSRLLSGANDGSAYIWEFNETGSVTKRIYVGIGDPYSSYNITPENQGQNTSSTTNQETIVVNGQNPATGLGINLNSPSPRLIQPNKTIEVNQVTWVCNDSMVLISNSIGLVSAFDSKTGSQLWAAREHSFHEVFVLISHPKDYRLAVSGGYDGNVVIWDVRTGIALKKFHVGDQIFDGSFSENGLFFAVTGETGAAYLFGNIDSERQYRDARRMPEQMFASDYTRTVLDSQYYIIDEISQIAPHLMDHGLLQDFDGRQFRVQKGQNFGMDLEIGLNPIKMQENDNQRLSILLKEFESAYLLQEAVKKTAAATVAIRTTRNTQQPRNAQPPTIQRVDTELPIILPDDDSNDMDYTGGQEINNGEDTPDDDDDVDLVMSEDENENIIVREYRRENVRGSQSQRTYFRRDTGRSRNFDDQTYSTYNTRGRRGGRGRGGSNTRIATTRRRQTRRRQNSNYLSENEFYDQFDGDTNIIDYNSELDLEIDESLLESSFDGDQGNRPRTRAQSRPLRRNTRSGNRGLFDTGDGSSQYLPSRRGLNPRHVRGSGRRDPATRRAVLENLRRQRQARNTSSRNTRYSGNESPPLYAHDSSDEEDDSRINAGSSRMSLRSMGSNNEANNSGTSPQQSNSRRRGQPRVNTRNRNGQSYNDLSSSQLSHFEGDDSDDEPSFIRPTRNRRQPRTVQTPGADNNDEQDFREAHRSTRLQRRAATIASSHDEYSEPEEANNDSDSESVSIQRRRSGTRSRNNTTVDQQEQEHEDQVTPVTTTRSGRLVRPSQRLSSPETSPSLQNVEEDSENQSGSPILTRSRNRNPSTPQLQNRRKPHSSETPPTVINDSTVVNQQSSATPSSSSANKKAPSSIKLNLRSIYNEQPSSKNVQKVNLSKKRIQSESEYEEQSETEDHKADSSLKLVNGRSVPENGYNGLNPLYLENDMINNNSTPKNHHHNSRLSSSSSSSQPKRSTKSKAVDSYDSFLGEQQDFFGSPSSRRGSGKATLKIPEDSPVKKQESCDFETQLSHEKRNKKSRLNWFLENTPLLVQYKPQIGDEIVCFELSRENFVYDPDFETQESNTMDDGNKLKEVHRLLGKISDIEYTTDGSNGIDVNCLIKFNLIQNQAKNQKEFIDFVTNNESLEDLPFFGTKLVKLNLFSDNLYSIVLYSRLRSAMINITNGDFSISEGTKVWTCVPSNKLAEGTVIGLGKKDGGYTFSENYSEFLLLNPVKTIRCSVNQDIYVSSNYPLKNDSSTKKHQILSFSIWEVSLDPRSNWLRMTSSPTTISQATKKKIISIVNDLLDNQNFSWFAESVDFSAYPDYLSVVTYPMCLKSVRQRLKNNYYRHITAVHNDVRQIYKNAYAYNNPGTIVTDSATILLEKYTKFVALNGIQCASWFSQFYNGPLILNNDFSQKDPTKEGTSKRGESVPTPNLLSSKMDSQSSSSFSQPKHDSFSDLEHGISRNARISPNGIKDDADKSNFENSSKYNTLIKPEIMSKGEKHKGNGIFSNKNENKVSRVAKSTESDSSSDSFVYDSEDSFQDQSLKKKSASGDFRRFSSKNTEKIVESKLVSTSKSLEGKSNKTDKSRKKNFKSTGIDSYESESELSDLERSFNSEISAIASSSKGRRNTRSSINKSKRENLSRNDSENDGDEYKILTRSGRSIPTNKRNSNSKGKKGNKRRKISMDSRRRSGSRSSELEESSAPNHSEEDSQDSSDSYNPKPKK</sequence>
<feature type="compositionally biased region" description="Acidic residues" evidence="6">
    <location>
        <begin position="1089"/>
        <end position="1100"/>
    </location>
</feature>
<feature type="compositionally biased region" description="Polar residues" evidence="6">
    <location>
        <begin position="1167"/>
        <end position="1188"/>
    </location>
</feature>
<feature type="compositionally biased region" description="Polar residues" evidence="6">
    <location>
        <begin position="1973"/>
        <end position="1983"/>
    </location>
</feature>
<feature type="region of interest" description="Disordered" evidence="6">
    <location>
        <begin position="778"/>
        <end position="826"/>
    </location>
</feature>
<dbReference type="InterPro" id="IPR052060">
    <property type="entry name" value="Bromo_WD_repeat"/>
</dbReference>
<feature type="compositionally biased region" description="Basic and acidic residues" evidence="6">
    <location>
        <begin position="917"/>
        <end position="932"/>
    </location>
</feature>
<evidence type="ECO:0000313" key="8">
    <source>
        <dbReference type="EMBL" id="PWA01778.1"/>
    </source>
</evidence>
<dbReference type="GO" id="GO:0007010">
    <property type="term" value="P:cytoskeleton organization"/>
    <property type="evidence" value="ECO:0007669"/>
    <property type="project" value="TreeGrafter"/>
</dbReference>
<dbReference type="Pfam" id="PF00439">
    <property type="entry name" value="Bromodomain"/>
    <property type="match status" value="1"/>
</dbReference>
<organism evidence="9 10">
    <name type="scientific">Smittium angustum</name>
    <dbReference type="NCBI Taxonomy" id="133377"/>
    <lineage>
        <taxon>Eukaryota</taxon>
        <taxon>Fungi</taxon>
        <taxon>Fungi incertae sedis</taxon>
        <taxon>Zoopagomycota</taxon>
        <taxon>Kickxellomycotina</taxon>
        <taxon>Harpellomycetes</taxon>
        <taxon>Harpellales</taxon>
        <taxon>Legeriomycetaceae</taxon>
        <taxon>Smittium</taxon>
    </lineage>
</organism>
<dbReference type="CDD" id="cd04369">
    <property type="entry name" value="Bromodomain"/>
    <property type="match status" value="1"/>
</dbReference>
<dbReference type="InterPro" id="IPR001680">
    <property type="entry name" value="WD40_rpt"/>
</dbReference>
<dbReference type="Pfam" id="PF00400">
    <property type="entry name" value="WD40"/>
    <property type="match status" value="3"/>
</dbReference>
<feature type="compositionally biased region" description="Low complexity" evidence="6">
    <location>
        <begin position="1210"/>
        <end position="1229"/>
    </location>
</feature>
<feature type="compositionally biased region" description="Basic and acidic residues" evidence="6">
    <location>
        <begin position="1912"/>
        <end position="1926"/>
    </location>
</feature>
<feature type="compositionally biased region" description="Basic and acidic residues" evidence="6">
    <location>
        <begin position="1367"/>
        <end position="1378"/>
    </location>
</feature>
<feature type="repeat" description="WD" evidence="5">
    <location>
        <begin position="104"/>
        <end position="145"/>
    </location>
</feature>
<evidence type="ECO:0000256" key="6">
    <source>
        <dbReference type="SAM" id="MobiDB-lite"/>
    </source>
</evidence>
<evidence type="ECO:0000259" key="7">
    <source>
        <dbReference type="PROSITE" id="PS50014"/>
    </source>
</evidence>
<evidence type="ECO:0000313" key="10">
    <source>
        <dbReference type="Proteomes" id="UP000245591"/>
    </source>
</evidence>
<evidence type="ECO:0000256" key="3">
    <source>
        <dbReference type="ARBA" id="ARBA00023117"/>
    </source>
</evidence>
<gene>
    <name evidence="9" type="ORF">BB558_000734</name>
    <name evidence="8" type="ORF">BB558_002117</name>
</gene>
<dbReference type="GO" id="GO:0006357">
    <property type="term" value="P:regulation of transcription by RNA polymerase II"/>
    <property type="evidence" value="ECO:0007669"/>
    <property type="project" value="TreeGrafter"/>
</dbReference>
<feature type="compositionally biased region" description="Basic residues" evidence="6">
    <location>
        <begin position="813"/>
        <end position="823"/>
    </location>
</feature>
<feature type="compositionally biased region" description="Basic residues" evidence="6">
    <location>
        <begin position="871"/>
        <end position="884"/>
    </location>
</feature>
<reference evidence="9 10" key="1">
    <citation type="journal article" date="2018" name="MBio">
        <title>Comparative Genomics Reveals the Core Gene Toolbox for the Fungus-Insect Symbiosis.</title>
        <authorList>
            <person name="Wang Y."/>
            <person name="Stata M."/>
            <person name="Wang W."/>
            <person name="Stajich J.E."/>
            <person name="White M.M."/>
            <person name="Moncalvo J.M."/>
        </authorList>
    </citation>
    <scope>NUCLEOTIDE SEQUENCE [LARGE SCALE GENOMIC DNA]</scope>
    <source>
        <strain evidence="9 10">AUS-126-30</strain>
    </source>
</reference>
<dbReference type="InterPro" id="IPR036427">
    <property type="entry name" value="Bromodomain-like_sf"/>
</dbReference>
<dbReference type="GO" id="GO:0005634">
    <property type="term" value="C:nucleus"/>
    <property type="evidence" value="ECO:0007669"/>
    <property type="project" value="TreeGrafter"/>
</dbReference>
<name>A0A2U1JDB8_SMIAN</name>
<dbReference type="InterPro" id="IPR057452">
    <property type="entry name" value="BRWD/PHIP_N"/>
</dbReference>
<dbReference type="Gene3D" id="2.130.10.10">
    <property type="entry name" value="YVTN repeat-like/Quinoprotein amine dehydrogenase"/>
    <property type="match status" value="2"/>
</dbReference>
<proteinExistence type="predicted"/>
<dbReference type="PROSITE" id="PS50014">
    <property type="entry name" value="BROMODOMAIN_2"/>
    <property type="match status" value="1"/>
</dbReference>
<keyword evidence="2" id="KW-0677">Repeat</keyword>
<evidence type="ECO:0000256" key="5">
    <source>
        <dbReference type="PROSITE-ProRule" id="PRU00221"/>
    </source>
</evidence>
<dbReference type="PRINTS" id="PR00503">
    <property type="entry name" value="BROMODOMAIN"/>
</dbReference>
<keyword evidence="10" id="KW-1185">Reference proteome</keyword>
<feature type="compositionally biased region" description="Low complexity" evidence="6">
    <location>
        <begin position="1884"/>
        <end position="1893"/>
    </location>
</feature>
<dbReference type="GO" id="GO:0006325">
    <property type="term" value="P:chromatin organization"/>
    <property type="evidence" value="ECO:0007669"/>
    <property type="project" value="UniProtKB-ARBA"/>
</dbReference>
<dbReference type="SMART" id="SM00297">
    <property type="entry name" value="BROMO"/>
    <property type="match status" value="1"/>
</dbReference>
<dbReference type="Pfam" id="PF25437">
    <property type="entry name" value="BRWD1_N"/>
    <property type="match status" value="1"/>
</dbReference>
<feature type="compositionally biased region" description="Polar residues" evidence="6">
    <location>
        <begin position="986"/>
        <end position="998"/>
    </location>
</feature>
<dbReference type="Gene3D" id="1.20.920.10">
    <property type="entry name" value="Bromodomain-like"/>
    <property type="match status" value="1"/>
</dbReference>
<dbReference type="PROSITE" id="PS50294">
    <property type="entry name" value="WD_REPEATS_REGION"/>
    <property type="match status" value="2"/>
</dbReference>
<feature type="compositionally biased region" description="Low complexity" evidence="6">
    <location>
        <begin position="1318"/>
        <end position="1329"/>
    </location>
</feature>